<sequence length="114" mass="12533">MTGSNQLSRRTALRTIGALGVSTVAASTAVSARSDPSEGADQYIGVVDRIVDGRYVVLLLEEDNQVVDQLVLDVDEFDSIEERDVLVVILKDGELYRYQHLPEKPESTGRNGRN</sequence>
<dbReference type="AlphaFoldDB" id="A0A8J8TNL9"/>
<keyword evidence="2" id="KW-1185">Reference proteome</keyword>
<name>A0A8J8TNL9_9EURY</name>
<accession>A0A8J8TNL9</accession>
<comment type="caution">
    <text evidence="1">The sequence shown here is derived from an EMBL/GenBank/DDBJ whole genome shotgun (WGS) entry which is preliminary data.</text>
</comment>
<dbReference type="InterPro" id="IPR006311">
    <property type="entry name" value="TAT_signal"/>
</dbReference>
<reference evidence="1" key="1">
    <citation type="submission" date="2017-11" db="EMBL/GenBank/DDBJ databases">
        <authorList>
            <person name="Kajale S.C."/>
            <person name="Sharma A."/>
        </authorList>
    </citation>
    <scope>NUCLEOTIDE SEQUENCE</scope>
    <source>
        <strain evidence="1">LS1_42</strain>
    </source>
</reference>
<dbReference type="RefSeq" id="WP_148859797.1">
    <property type="nucleotide sequence ID" value="NZ_PHNJ01000014.1"/>
</dbReference>
<organism evidence="1 2">
    <name type="scientific">Natronococcus pandeyae</name>
    <dbReference type="NCBI Taxonomy" id="2055836"/>
    <lineage>
        <taxon>Archaea</taxon>
        <taxon>Methanobacteriati</taxon>
        <taxon>Methanobacteriota</taxon>
        <taxon>Stenosarchaea group</taxon>
        <taxon>Halobacteria</taxon>
        <taxon>Halobacteriales</taxon>
        <taxon>Natrialbaceae</taxon>
        <taxon>Natronococcus</taxon>
    </lineage>
</organism>
<protein>
    <submittedName>
        <fullName evidence="1">Uncharacterized protein</fullName>
    </submittedName>
</protein>
<evidence type="ECO:0000313" key="2">
    <source>
        <dbReference type="Proteomes" id="UP000766904"/>
    </source>
</evidence>
<proteinExistence type="predicted"/>
<evidence type="ECO:0000313" key="1">
    <source>
        <dbReference type="EMBL" id="TYL36816.1"/>
    </source>
</evidence>
<gene>
    <name evidence="1" type="ORF">CV102_20075</name>
</gene>
<dbReference type="OrthoDB" id="205932at2157"/>
<dbReference type="PROSITE" id="PS51318">
    <property type="entry name" value="TAT"/>
    <property type="match status" value="1"/>
</dbReference>
<dbReference type="EMBL" id="PHNJ01000014">
    <property type="protein sequence ID" value="TYL36816.1"/>
    <property type="molecule type" value="Genomic_DNA"/>
</dbReference>
<dbReference type="Proteomes" id="UP000766904">
    <property type="component" value="Unassembled WGS sequence"/>
</dbReference>